<evidence type="ECO:0000256" key="3">
    <source>
        <dbReference type="ARBA" id="ARBA00022448"/>
    </source>
</evidence>
<feature type="transmembrane region" description="Helical" evidence="10">
    <location>
        <begin position="142"/>
        <end position="164"/>
    </location>
</feature>
<protein>
    <submittedName>
        <fullName evidence="12">Amino acid ABC transporter permease</fullName>
    </submittedName>
</protein>
<evidence type="ECO:0000256" key="5">
    <source>
        <dbReference type="ARBA" id="ARBA00022519"/>
    </source>
</evidence>
<dbReference type="InterPro" id="IPR043429">
    <property type="entry name" value="ArtM/GltK/GlnP/TcyL/YhdX-like"/>
</dbReference>
<dbReference type="GO" id="GO:0006865">
    <property type="term" value="P:amino acid transport"/>
    <property type="evidence" value="ECO:0007669"/>
    <property type="project" value="UniProtKB-KW"/>
</dbReference>
<feature type="domain" description="ABC transmembrane type-1" evidence="11">
    <location>
        <begin position="17"/>
        <end position="205"/>
    </location>
</feature>
<comment type="similarity">
    <text evidence="2">Belongs to the binding-protein-dependent transport system permease family. HisMQ subfamily.</text>
</comment>
<evidence type="ECO:0000256" key="4">
    <source>
        <dbReference type="ARBA" id="ARBA00022475"/>
    </source>
</evidence>
<evidence type="ECO:0000256" key="8">
    <source>
        <dbReference type="ARBA" id="ARBA00022989"/>
    </source>
</evidence>
<feature type="transmembrane region" description="Helical" evidence="10">
    <location>
        <begin position="53"/>
        <end position="74"/>
    </location>
</feature>
<keyword evidence="5" id="KW-0997">Cell inner membrane</keyword>
<dbReference type="SUPFAM" id="SSF161098">
    <property type="entry name" value="MetI-like"/>
    <property type="match status" value="1"/>
</dbReference>
<evidence type="ECO:0000259" key="11">
    <source>
        <dbReference type="PROSITE" id="PS50928"/>
    </source>
</evidence>
<accession>A0AAU7QEZ4</accession>
<keyword evidence="8 10" id="KW-1133">Transmembrane helix</keyword>
<dbReference type="PROSITE" id="PS50928">
    <property type="entry name" value="ABC_TM1"/>
    <property type="match status" value="1"/>
</dbReference>
<dbReference type="EMBL" id="CP157947">
    <property type="protein sequence ID" value="XBS71624.1"/>
    <property type="molecule type" value="Genomic_DNA"/>
</dbReference>
<dbReference type="InterPro" id="IPR035906">
    <property type="entry name" value="MetI-like_sf"/>
</dbReference>
<name>A0AAU7QEZ4_9GAMM</name>
<proteinExistence type="inferred from homology"/>
<dbReference type="InterPro" id="IPR010065">
    <property type="entry name" value="AA_ABC_transptr_permease_3TM"/>
</dbReference>
<reference evidence="12" key="1">
    <citation type="submission" date="2024-06" db="EMBL/GenBank/DDBJ databases">
        <authorList>
            <person name="Coelho C."/>
            <person name="Bento M."/>
            <person name="Garcia E."/>
            <person name="Camelo A."/>
            <person name="Brandao I."/>
            <person name="Espirito Santo C."/>
            <person name="Trovao J."/>
            <person name="Verissimo A."/>
            <person name="Costa J."/>
            <person name="Tiago I."/>
        </authorList>
    </citation>
    <scope>NUCLEOTIDE SEQUENCE</scope>
    <source>
        <strain evidence="12">KWT182</strain>
    </source>
</reference>
<dbReference type="Pfam" id="PF00528">
    <property type="entry name" value="BPD_transp_1"/>
    <property type="match status" value="1"/>
</dbReference>
<dbReference type="CDD" id="cd06261">
    <property type="entry name" value="TM_PBP2"/>
    <property type="match status" value="1"/>
</dbReference>
<keyword evidence="9 10" id="KW-0472">Membrane</keyword>
<keyword evidence="7" id="KW-0029">Amino-acid transport</keyword>
<sequence>MSDFTLWDIFRNLLLALRWTVGLSAIAFVGGGIVGALLLIMRLSHRKWLQWTVILYVNLFQGTPLLMQLFLTYFGLALFGIDTTPLFAACLCLTLYASAYLTDIWRGSVESIPRQQWEASASLALSFGEQLRYVILPQSFRLALAPTVGFLVQAIKATALASVIGFVELTRSGQIISNATFSPFLVYGSVALLYFALCFPLSWWSRHLEKKLTRGANRHE</sequence>
<dbReference type="AlphaFoldDB" id="A0AAU7QEZ4"/>
<evidence type="ECO:0000256" key="9">
    <source>
        <dbReference type="ARBA" id="ARBA00023136"/>
    </source>
</evidence>
<dbReference type="InterPro" id="IPR000515">
    <property type="entry name" value="MetI-like"/>
</dbReference>
<feature type="transmembrane region" description="Helical" evidence="10">
    <location>
        <begin position="20"/>
        <end position="41"/>
    </location>
</feature>
<dbReference type="GO" id="GO:0043190">
    <property type="term" value="C:ATP-binding cassette (ABC) transporter complex"/>
    <property type="evidence" value="ECO:0007669"/>
    <property type="project" value="InterPro"/>
</dbReference>
<keyword evidence="6 10" id="KW-0812">Transmembrane</keyword>
<evidence type="ECO:0000256" key="10">
    <source>
        <dbReference type="RuleBase" id="RU363032"/>
    </source>
</evidence>
<dbReference type="GO" id="GO:0022857">
    <property type="term" value="F:transmembrane transporter activity"/>
    <property type="evidence" value="ECO:0007669"/>
    <property type="project" value="InterPro"/>
</dbReference>
<gene>
    <name evidence="12" type="ORF">ABK905_12370</name>
</gene>
<evidence type="ECO:0000256" key="2">
    <source>
        <dbReference type="ARBA" id="ARBA00010072"/>
    </source>
</evidence>
<comment type="subcellular location">
    <subcellularLocation>
        <location evidence="1">Cell inner membrane</location>
        <topology evidence="1">Multi-pass membrane protein</topology>
    </subcellularLocation>
    <subcellularLocation>
        <location evidence="10">Cell membrane</location>
        <topology evidence="10">Multi-pass membrane protein</topology>
    </subcellularLocation>
</comment>
<keyword evidence="4" id="KW-1003">Cell membrane</keyword>
<evidence type="ECO:0000256" key="7">
    <source>
        <dbReference type="ARBA" id="ARBA00022970"/>
    </source>
</evidence>
<feature type="transmembrane region" description="Helical" evidence="10">
    <location>
        <begin position="184"/>
        <end position="204"/>
    </location>
</feature>
<dbReference type="PANTHER" id="PTHR30614">
    <property type="entry name" value="MEMBRANE COMPONENT OF AMINO ACID ABC TRANSPORTER"/>
    <property type="match status" value="1"/>
</dbReference>
<dbReference type="PANTHER" id="PTHR30614:SF34">
    <property type="entry name" value="BLR6398 PROTEIN"/>
    <property type="match status" value="1"/>
</dbReference>
<evidence type="ECO:0000256" key="6">
    <source>
        <dbReference type="ARBA" id="ARBA00022692"/>
    </source>
</evidence>
<dbReference type="NCBIfam" id="TIGR01726">
    <property type="entry name" value="HEQRo_perm_3TM"/>
    <property type="match status" value="1"/>
</dbReference>
<evidence type="ECO:0000256" key="1">
    <source>
        <dbReference type="ARBA" id="ARBA00004429"/>
    </source>
</evidence>
<keyword evidence="3 10" id="KW-0813">Transport</keyword>
<dbReference type="Gene3D" id="1.10.3720.10">
    <property type="entry name" value="MetI-like"/>
    <property type="match status" value="1"/>
</dbReference>
<organism evidence="12">
    <name type="scientific">Acerihabitans sp. KWT182</name>
    <dbReference type="NCBI Taxonomy" id="3157919"/>
    <lineage>
        <taxon>Bacteria</taxon>
        <taxon>Pseudomonadati</taxon>
        <taxon>Pseudomonadota</taxon>
        <taxon>Gammaproteobacteria</taxon>
        <taxon>Enterobacterales</taxon>
        <taxon>Pectobacteriaceae</taxon>
        <taxon>Acerihabitans</taxon>
    </lineage>
</organism>
<evidence type="ECO:0000313" key="12">
    <source>
        <dbReference type="EMBL" id="XBS71624.1"/>
    </source>
</evidence>